<evidence type="ECO:0000256" key="5">
    <source>
        <dbReference type="ARBA" id="ARBA00023136"/>
    </source>
</evidence>
<keyword evidence="5 8" id="KW-0472">Membrane</keyword>
<keyword evidence="2" id="KW-1003">Cell membrane</keyword>
<evidence type="ECO:0000256" key="1">
    <source>
        <dbReference type="ARBA" id="ARBA00004651"/>
    </source>
</evidence>
<dbReference type="AlphaFoldDB" id="A0AAQ4EIW0"/>
<dbReference type="SUPFAM" id="SSF53850">
    <property type="entry name" value="Periplasmic binding protein-like II"/>
    <property type="match status" value="1"/>
</dbReference>
<accession>A0AAQ4EIW0</accession>
<dbReference type="Proteomes" id="UP001321473">
    <property type="component" value="Unassembled WGS sequence"/>
</dbReference>
<dbReference type="InterPro" id="IPR052192">
    <property type="entry name" value="Insect_Ionotropic_Sensory_Rcpt"/>
</dbReference>
<reference evidence="9 10" key="1">
    <citation type="journal article" date="2023" name="Arcadia Sci">
        <title>De novo assembly of a long-read Amblyomma americanum tick genome.</title>
        <authorList>
            <person name="Chou S."/>
            <person name="Poskanzer K.E."/>
            <person name="Rollins M."/>
            <person name="Thuy-Boun P.S."/>
        </authorList>
    </citation>
    <scope>NUCLEOTIDE SEQUENCE [LARGE SCALE GENOMIC DNA]</scope>
    <source>
        <strain evidence="9">F_SG_1</strain>
        <tissue evidence="9">Salivary glands</tissue>
    </source>
</reference>
<evidence type="ECO:0000256" key="2">
    <source>
        <dbReference type="ARBA" id="ARBA00022475"/>
    </source>
</evidence>
<keyword evidence="3 8" id="KW-0812">Transmembrane</keyword>
<keyword evidence="7" id="KW-0325">Glycoprotein</keyword>
<evidence type="ECO:0000313" key="9">
    <source>
        <dbReference type="EMBL" id="KAK8774614.1"/>
    </source>
</evidence>
<dbReference type="EMBL" id="JARKHS020015218">
    <property type="protein sequence ID" value="KAK8774614.1"/>
    <property type="molecule type" value="Genomic_DNA"/>
</dbReference>
<evidence type="ECO:0000256" key="6">
    <source>
        <dbReference type="ARBA" id="ARBA00023170"/>
    </source>
</evidence>
<dbReference type="PANTHER" id="PTHR42643">
    <property type="entry name" value="IONOTROPIC RECEPTOR 20A-RELATED"/>
    <property type="match status" value="1"/>
</dbReference>
<comment type="caution">
    <text evidence="9">The sequence shown here is derived from an EMBL/GenBank/DDBJ whole genome shotgun (WGS) entry which is preliminary data.</text>
</comment>
<comment type="subcellular location">
    <subcellularLocation>
        <location evidence="1">Cell membrane</location>
        <topology evidence="1">Multi-pass membrane protein</topology>
    </subcellularLocation>
</comment>
<sequence>MPAMDSTVLAEEEHENNLSWKRLNGSKLLMGCVLLDRPGSREPCYAAHDSTIVDALNVLNVTYDIIPLAGGMFAKALRNGETDIVITGIGISADRYKSFDFAINTFRRAFFYVKKKWRHRAEVFLGGFPLIILLALSIIVSVSFFAVLNASHGKPALKNMGNITLALIAATLSLSSPLRGDHAHSTSSGFVMACWMLACFSLTTYTRSLLTASLMARPTWEADDTLEKMLPKLQRGRLLPCAESYSFFDALLSRAGGNGTDVVDVMARAAKRWAHSREDFTGNITSCLQRTRKGTHVLFTASIDFCYFLRLRTSISPGQKPIQSIVGGFPIRKDYPLRGELIQLLQRIFETGWDIRLSRLAESNCSALADDEENPLSVQTLLYAYCACCAVSSAAFFAEYFSRNLCVETKKAKRMPTVVRGSKCRLIVVKPAFRIVTLP</sequence>
<feature type="transmembrane region" description="Helical" evidence="8">
    <location>
        <begin position="123"/>
        <end position="148"/>
    </location>
</feature>
<proteinExistence type="predicted"/>
<organism evidence="9 10">
    <name type="scientific">Amblyomma americanum</name>
    <name type="common">Lone star tick</name>
    <dbReference type="NCBI Taxonomy" id="6943"/>
    <lineage>
        <taxon>Eukaryota</taxon>
        <taxon>Metazoa</taxon>
        <taxon>Ecdysozoa</taxon>
        <taxon>Arthropoda</taxon>
        <taxon>Chelicerata</taxon>
        <taxon>Arachnida</taxon>
        <taxon>Acari</taxon>
        <taxon>Parasitiformes</taxon>
        <taxon>Ixodida</taxon>
        <taxon>Ixodoidea</taxon>
        <taxon>Ixodidae</taxon>
        <taxon>Amblyomminae</taxon>
        <taxon>Amblyomma</taxon>
    </lineage>
</organism>
<evidence type="ECO:0000256" key="8">
    <source>
        <dbReference type="SAM" id="Phobius"/>
    </source>
</evidence>
<evidence type="ECO:0000313" key="10">
    <source>
        <dbReference type="Proteomes" id="UP001321473"/>
    </source>
</evidence>
<dbReference type="PANTHER" id="PTHR42643:SF38">
    <property type="entry name" value="IONOTROPIC RECEPTOR 100A"/>
    <property type="match status" value="1"/>
</dbReference>
<feature type="transmembrane region" description="Helical" evidence="8">
    <location>
        <begin position="190"/>
        <end position="210"/>
    </location>
</feature>
<keyword evidence="6" id="KW-0675">Receptor</keyword>
<evidence type="ECO:0000256" key="3">
    <source>
        <dbReference type="ARBA" id="ARBA00022692"/>
    </source>
</evidence>
<evidence type="ECO:0000256" key="7">
    <source>
        <dbReference type="ARBA" id="ARBA00023180"/>
    </source>
</evidence>
<keyword evidence="4 8" id="KW-1133">Transmembrane helix</keyword>
<feature type="transmembrane region" description="Helical" evidence="8">
    <location>
        <begin position="160"/>
        <end position="178"/>
    </location>
</feature>
<dbReference type="GO" id="GO:0005886">
    <property type="term" value="C:plasma membrane"/>
    <property type="evidence" value="ECO:0007669"/>
    <property type="project" value="UniProtKB-SubCell"/>
</dbReference>
<protein>
    <submittedName>
        <fullName evidence="9">Uncharacterized protein</fullName>
    </submittedName>
</protein>
<name>A0AAQ4EIW0_AMBAM</name>
<keyword evidence="10" id="KW-1185">Reference proteome</keyword>
<evidence type="ECO:0000256" key="4">
    <source>
        <dbReference type="ARBA" id="ARBA00022989"/>
    </source>
</evidence>
<gene>
    <name evidence="9" type="ORF">V5799_010854</name>
</gene>
<dbReference type="Gene3D" id="3.40.190.10">
    <property type="entry name" value="Periplasmic binding protein-like II"/>
    <property type="match status" value="1"/>
</dbReference>